<dbReference type="OrthoDB" id="10006700at2759"/>
<dbReference type="EMBL" id="CAJNOJ010000097">
    <property type="protein sequence ID" value="CAF1100043.1"/>
    <property type="molecule type" value="Genomic_DNA"/>
</dbReference>
<evidence type="ECO:0000256" key="1">
    <source>
        <dbReference type="SAM" id="SignalP"/>
    </source>
</evidence>
<evidence type="ECO:0000313" key="4">
    <source>
        <dbReference type="Proteomes" id="UP000663828"/>
    </source>
</evidence>
<protein>
    <submittedName>
        <fullName evidence="3">Uncharacterized protein</fullName>
    </submittedName>
</protein>
<organism evidence="3 4">
    <name type="scientific">Adineta ricciae</name>
    <name type="common">Rotifer</name>
    <dbReference type="NCBI Taxonomy" id="249248"/>
    <lineage>
        <taxon>Eukaryota</taxon>
        <taxon>Metazoa</taxon>
        <taxon>Spiralia</taxon>
        <taxon>Gnathifera</taxon>
        <taxon>Rotifera</taxon>
        <taxon>Eurotatoria</taxon>
        <taxon>Bdelloidea</taxon>
        <taxon>Adinetida</taxon>
        <taxon>Adinetidae</taxon>
        <taxon>Adineta</taxon>
    </lineage>
</organism>
<dbReference type="EMBL" id="CAJNOR010002220">
    <property type="protein sequence ID" value="CAF1264364.1"/>
    <property type="molecule type" value="Genomic_DNA"/>
</dbReference>
<comment type="caution">
    <text evidence="3">The sequence shown here is derived from an EMBL/GenBank/DDBJ whole genome shotgun (WGS) entry which is preliminary data.</text>
</comment>
<keyword evidence="1" id="KW-0732">Signal</keyword>
<accession>A0A815B299</accession>
<dbReference type="AlphaFoldDB" id="A0A815B299"/>
<dbReference type="Proteomes" id="UP000663828">
    <property type="component" value="Unassembled WGS sequence"/>
</dbReference>
<sequence>MNSVALICFCFLISASFANNNFEILITVNESISYINDIGGLSSNRTFIYLLYTYEEPYQLVKLNTSTMLPVGRCILPYHYNDTIWRQQFFLLPFTDDFLFVGFIENPYKPEGGTFLQGIDLRSMTINENMQRLFSFQTFTKFVWIQAIPEKNKIIANLWQWDLTTNELSKPKIIDGRLPSNNSYGNWLLPSPSPNEPSQLFFLFDGYVAYTLNISSSTSWEINKYLSEISLDFLSKALSFHLDTINSTCIAAIDDETNLFIYNLYTRHVTLEFNLRQLFPDYPKMLEQIPNNLCADEEYIYVTSSTNTEPWDQQYLFRIGLIQTKDAIGLLSFSDENFGLTELVPSNDTVYSFERLYEGKDDFNIYKMGTPQKKILS</sequence>
<name>A0A815B299_ADIRI</name>
<feature type="chain" id="PRO_5036226894" evidence="1">
    <location>
        <begin position="19"/>
        <end position="377"/>
    </location>
</feature>
<feature type="signal peptide" evidence="1">
    <location>
        <begin position="1"/>
        <end position="18"/>
    </location>
</feature>
<gene>
    <name evidence="2" type="ORF">EDS130_LOCUS19941</name>
    <name evidence="3" type="ORF">XAT740_LOCUS26951</name>
</gene>
<reference evidence="3" key="1">
    <citation type="submission" date="2021-02" db="EMBL/GenBank/DDBJ databases">
        <authorList>
            <person name="Nowell W R."/>
        </authorList>
    </citation>
    <scope>NUCLEOTIDE SEQUENCE</scope>
</reference>
<keyword evidence="4" id="KW-1185">Reference proteome</keyword>
<proteinExistence type="predicted"/>
<evidence type="ECO:0000313" key="2">
    <source>
        <dbReference type="EMBL" id="CAF1100043.1"/>
    </source>
</evidence>
<dbReference type="Proteomes" id="UP000663852">
    <property type="component" value="Unassembled WGS sequence"/>
</dbReference>
<evidence type="ECO:0000313" key="3">
    <source>
        <dbReference type="EMBL" id="CAF1264364.1"/>
    </source>
</evidence>